<proteinExistence type="predicted"/>
<name>A0AAD4VMM6_PRUDU</name>
<feature type="region of interest" description="Disordered" evidence="1">
    <location>
        <begin position="1"/>
        <end position="30"/>
    </location>
</feature>
<dbReference type="EMBL" id="JAJFAZ020000005">
    <property type="protein sequence ID" value="KAI5327905.1"/>
    <property type="molecule type" value="Genomic_DNA"/>
</dbReference>
<protein>
    <submittedName>
        <fullName evidence="2">Uncharacterized protein</fullName>
    </submittedName>
</protein>
<dbReference type="AlphaFoldDB" id="A0AAD4VMM6"/>
<organism evidence="2 3">
    <name type="scientific">Prunus dulcis</name>
    <name type="common">Almond</name>
    <name type="synonym">Amygdalus dulcis</name>
    <dbReference type="NCBI Taxonomy" id="3755"/>
    <lineage>
        <taxon>Eukaryota</taxon>
        <taxon>Viridiplantae</taxon>
        <taxon>Streptophyta</taxon>
        <taxon>Embryophyta</taxon>
        <taxon>Tracheophyta</taxon>
        <taxon>Spermatophyta</taxon>
        <taxon>Magnoliopsida</taxon>
        <taxon>eudicotyledons</taxon>
        <taxon>Gunneridae</taxon>
        <taxon>Pentapetalae</taxon>
        <taxon>rosids</taxon>
        <taxon>fabids</taxon>
        <taxon>Rosales</taxon>
        <taxon>Rosaceae</taxon>
        <taxon>Amygdaloideae</taxon>
        <taxon>Amygdaleae</taxon>
        <taxon>Prunus</taxon>
    </lineage>
</organism>
<evidence type="ECO:0000256" key="1">
    <source>
        <dbReference type="SAM" id="MobiDB-lite"/>
    </source>
</evidence>
<evidence type="ECO:0000313" key="3">
    <source>
        <dbReference type="Proteomes" id="UP001054821"/>
    </source>
</evidence>
<evidence type="ECO:0000313" key="2">
    <source>
        <dbReference type="EMBL" id="KAI5327905.1"/>
    </source>
</evidence>
<accession>A0AAD4VMM6</accession>
<comment type="caution">
    <text evidence="2">The sequence shown here is derived from an EMBL/GenBank/DDBJ whole genome shotgun (WGS) entry which is preliminary data.</text>
</comment>
<feature type="compositionally biased region" description="Basic and acidic residues" evidence="1">
    <location>
        <begin position="1"/>
        <end position="20"/>
    </location>
</feature>
<sequence length="109" mass="13027">MEDLRRCLERQERETNERSSRRVKRQRLQREENEQFVIQWLCLMKRTKVAALVHKSAVARMWTDIGILGVDEIAPMGKSTTLEALVRFCDEVETLYTRDYLRRPTSRDL</sequence>
<dbReference type="Proteomes" id="UP001054821">
    <property type="component" value="Chromosome 5"/>
</dbReference>
<gene>
    <name evidence="2" type="ORF">L3X38_027301</name>
</gene>
<reference evidence="2 3" key="1">
    <citation type="journal article" date="2022" name="G3 (Bethesda)">
        <title>Whole-genome sequence and methylome profiling of the almond [Prunus dulcis (Mill.) D.A. Webb] cultivar 'Nonpareil'.</title>
        <authorList>
            <person name="D'Amico-Willman K.M."/>
            <person name="Ouma W.Z."/>
            <person name="Meulia T."/>
            <person name="Sideli G.M."/>
            <person name="Gradziel T.M."/>
            <person name="Fresnedo-Ramirez J."/>
        </authorList>
    </citation>
    <scope>NUCLEOTIDE SEQUENCE [LARGE SCALE GENOMIC DNA]</scope>
    <source>
        <strain evidence="2">Clone GOH B32 T37-40</strain>
    </source>
</reference>
<keyword evidence="3" id="KW-1185">Reference proteome</keyword>